<dbReference type="AlphaFoldDB" id="A0A9N9E585"/>
<accession>A0A9N9E585</accession>
<organism evidence="1 2">
    <name type="scientific">Paraglomus occultum</name>
    <dbReference type="NCBI Taxonomy" id="144539"/>
    <lineage>
        <taxon>Eukaryota</taxon>
        <taxon>Fungi</taxon>
        <taxon>Fungi incertae sedis</taxon>
        <taxon>Mucoromycota</taxon>
        <taxon>Glomeromycotina</taxon>
        <taxon>Glomeromycetes</taxon>
        <taxon>Paraglomerales</taxon>
        <taxon>Paraglomeraceae</taxon>
        <taxon>Paraglomus</taxon>
    </lineage>
</organism>
<protein>
    <submittedName>
        <fullName evidence="1">9949_t:CDS:1</fullName>
    </submittedName>
</protein>
<evidence type="ECO:0000313" key="2">
    <source>
        <dbReference type="Proteomes" id="UP000789572"/>
    </source>
</evidence>
<evidence type="ECO:0000313" key="1">
    <source>
        <dbReference type="EMBL" id="CAG8664294.1"/>
    </source>
</evidence>
<name>A0A9N9E585_9GLOM</name>
<feature type="non-terminal residue" evidence="1">
    <location>
        <position position="65"/>
    </location>
</feature>
<proteinExistence type="predicted"/>
<comment type="caution">
    <text evidence="1">The sequence shown here is derived from an EMBL/GenBank/DDBJ whole genome shotgun (WGS) entry which is preliminary data.</text>
</comment>
<dbReference type="Proteomes" id="UP000789572">
    <property type="component" value="Unassembled WGS sequence"/>
</dbReference>
<reference evidence="1" key="1">
    <citation type="submission" date="2021-06" db="EMBL/GenBank/DDBJ databases">
        <authorList>
            <person name="Kallberg Y."/>
            <person name="Tangrot J."/>
            <person name="Rosling A."/>
        </authorList>
    </citation>
    <scope>NUCLEOTIDE SEQUENCE</scope>
    <source>
        <strain evidence="1">IA702</strain>
    </source>
</reference>
<feature type="non-terminal residue" evidence="1">
    <location>
        <position position="1"/>
    </location>
</feature>
<sequence>SAFRIDGPAVLESSGAREVWDSVSKITNKFDKNYAAQMETVIIIADNECLTEIFVILMYMFNRTR</sequence>
<keyword evidence="2" id="KW-1185">Reference proteome</keyword>
<dbReference type="EMBL" id="CAJVPJ010005830">
    <property type="protein sequence ID" value="CAG8664294.1"/>
    <property type="molecule type" value="Genomic_DNA"/>
</dbReference>
<gene>
    <name evidence="1" type="ORF">POCULU_LOCUS10620</name>
</gene>